<feature type="region of interest" description="Disordered" evidence="6">
    <location>
        <begin position="693"/>
        <end position="776"/>
    </location>
</feature>
<evidence type="ECO:0000256" key="1">
    <source>
        <dbReference type="ARBA" id="ARBA00004123"/>
    </source>
</evidence>
<dbReference type="InterPro" id="IPR003131">
    <property type="entry name" value="T1-type_BTB"/>
</dbReference>
<keyword evidence="2" id="KW-0143">Chaperone</keyword>
<dbReference type="InterPro" id="IPR011333">
    <property type="entry name" value="SKP1/BTB/POZ_sf"/>
</dbReference>
<reference evidence="10" key="1">
    <citation type="submission" date="2024-04" db="EMBL/GenBank/DDBJ databases">
        <title>Salinicola lusitanus LLJ914,a marine bacterium isolated from the Okinawa Trough.</title>
        <authorList>
            <person name="Li J."/>
        </authorList>
    </citation>
    <scope>NUCLEOTIDE SEQUENCE [LARGE SCALE GENOMIC DNA]</scope>
</reference>
<protein>
    <recommendedName>
        <fullName evidence="11">BTB domain-containing protein</fullName>
    </recommendedName>
</protein>
<keyword evidence="3" id="KW-0539">Nucleus</keyword>
<evidence type="ECO:0000259" key="8">
    <source>
        <dbReference type="SMART" id="SM01082"/>
    </source>
</evidence>
<feature type="compositionally biased region" description="Basic and acidic residues" evidence="6">
    <location>
        <begin position="480"/>
        <end position="504"/>
    </location>
</feature>
<feature type="compositionally biased region" description="Basic and acidic residues" evidence="6">
    <location>
        <begin position="452"/>
        <end position="469"/>
    </location>
</feature>
<keyword evidence="5" id="KW-0175">Coiled coil</keyword>
<dbReference type="Gene3D" id="3.30.710.10">
    <property type="entry name" value="Potassium Channel Kv1.1, Chain A"/>
    <property type="match status" value="1"/>
</dbReference>
<dbReference type="Pfam" id="PF02214">
    <property type="entry name" value="BTB_2"/>
    <property type="match status" value="1"/>
</dbReference>
<feature type="compositionally biased region" description="Basic residues" evidence="6">
    <location>
        <begin position="569"/>
        <end position="579"/>
    </location>
</feature>
<dbReference type="SMART" id="SM01082">
    <property type="entry name" value="CHZ"/>
    <property type="match status" value="1"/>
</dbReference>
<name>A0AAW0Q5F1_9GOBI</name>
<feature type="compositionally biased region" description="Basic residues" evidence="6">
    <location>
        <begin position="552"/>
        <end position="562"/>
    </location>
</feature>
<feature type="domain" description="BTB" evidence="7">
    <location>
        <begin position="30"/>
        <end position="130"/>
    </location>
</feature>
<dbReference type="Proteomes" id="UP001460270">
    <property type="component" value="Unassembled WGS sequence"/>
</dbReference>
<evidence type="ECO:0000256" key="2">
    <source>
        <dbReference type="ARBA" id="ARBA00023186"/>
    </source>
</evidence>
<dbReference type="FunFam" id="3.30.710.10:FF:000046">
    <property type="entry name" value="BTB/POZ domain-containing protein KCTD7 isoform X1"/>
    <property type="match status" value="1"/>
</dbReference>
<accession>A0AAW0Q5F1</accession>
<comment type="caution">
    <text evidence="9">The sequence shown here is derived from an EMBL/GenBank/DDBJ whole genome shotgun (WGS) entry which is preliminary data.</text>
</comment>
<evidence type="ECO:0000313" key="9">
    <source>
        <dbReference type="EMBL" id="KAK7939742.1"/>
    </source>
</evidence>
<dbReference type="GO" id="GO:0035024">
    <property type="term" value="P:negative regulation of Rho protein signal transduction"/>
    <property type="evidence" value="ECO:0007669"/>
    <property type="project" value="TreeGrafter"/>
</dbReference>
<dbReference type="SMART" id="SM00225">
    <property type="entry name" value="BTB"/>
    <property type="match status" value="1"/>
</dbReference>
<dbReference type="InterPro" id="IPR019098">
    <property type="entry name" value="Histone_chaperone_domain_CHZ"/>
</dbReference>
<evidence type="ECO:0000256" key="5">
    <source>
        <dbReference type="SAM" id="Coils"/>
    </source>
</evidence>
<dbReference type="GO" id="GO:0004842">
    <property type="term" value="F:ubiquitin-protein transferase activity"/>
    <property type="evidence" value="ECO:0007669"/>
    <property type="project" value="TreeGrafter"/>
</dbReference>
<gene>
    <name evidence="9" type="ORF">WMY93_003068</name>
</gene>
<evidence type="ECO:0000256" key="6">
    <source>
        <dbReference type="SAM" id="MobiDB-lite"/>
    </source>
</evidence>
<dbReference type="AlphaFoldDB" id="A0AAW0Q5F1"/>
<proteinExistence type="inferred from homology"/>
<feature type="compositionally biased region" description="Basic and acidic residues" evidence="6">
    <location>
        <begin position="604"/>
        <end position="640"/>
    </location>
</feature>
<feature type="compositionally biased region" description="Low complexity" evidence="6">
    <location>
        <begin position="745"/>
        <end position="755"/>
    </location>
</feature>
<comment type="subcellular location">
    <subcellularLocation>
        <location evidence="1">Nucleus</location>
    </subcellularLocation>
</comment>
<evidence type="ECO:0000313" key="10">
    <source>
        <dbReference type="Proteomes" id="UP001460270"/>
    </source>
</evidence>
<evidence type="ECO:0000256" key="3">
    <source>
        <dbReference type="ARBA" id="ARBA00023242"/>
    </source>
</evidence>
<dbReference type="EMBL" id="JBBPFD010000002">
    <property type="protein sequence ID" value="KAK7939742.1"/>
    <property type="molecule type" value="Genomic_DNA"/>
</dbReference>
<dbReference type="GO" id="GO:0043161">
    <property type="term" value="P:proteasome-mediated ubiquitin-dependent protein catabolic process"/>
    <property type="evidence" value="ECO:0007669"/>
    <property type="project" value="TreeGrafter"/>
</dbReference>
<feature type="compositionally biased region" description="Polar residues" evidence="6">
    <location>
        <begin position="709"/>
        <end position="719"/>
    </location>
</feature>
<feature type="domain" description="Histone chaperone" evidence="8">
    <location>
        <begin position="700"/>
        <end position="738"/>
    </location>
</feature>
<dbReference type="PANTHER" id="PTHR11145">
    <property type="entry name" value="BTB/POZ DOMAIN-CONTAINING ADAPTER FOR CUL3-MEDIATED RHOA DEGRADATION PROTEIN FAMILY MEMBER"/>
    <property type="match status" value="1"/>
</dbReference>
<evidence type="ECO:0008006" key="11">
    <source>
        <dbReference type="Google" id="ProtNLM"/>
    </source>
</evidence>
<feature type="coiled-coil region" evidence="5">
    <location>
        <begin position="658"/>
        <end position="685"/>
    </location>
</feature>
<evidence type="ECO:0000256" key="4">
    <source>
        <dbReference type="ARBA" id="ARBA00025759"/>
    </source>
</evidence>
<dbReference type="InterPro" id="IPR045068">
    <property type="entry name" value="BACURD1-3"/>
</dbReference>
<organism evidence="9 10">
    <name type="scientific">Mugilogobius chulae</name>
    <name type="common">yellowstripe goby</name>
    <dbReference type="NCBI Taxonomy" id="88201"/>
    <lineage>
        <taxon>Eukaryota</taxon>
        <taxon>Metazoa</taxon>
        <taxon>Chordata</taxon>
        <taxon>Craniata</taxon>
        <taxon>Vertebrata</taxon>
        <taxon>Euteleostomi</taxon>
        <taxon>Actinopterygii</taxon>
        <taxon>Neopterygii</taxon>
        <taxon>Teleostei</taxon>
        <taxon>Neoteleostei</taxon>
        <taxon>Acanthomorphata</taxon>
        <taxon>Gobiaria</taxon>
        <taxon>Gobiiformes</taxon>
        <taxon>Gobioidei</taxon>
        <taxon>Gobiidae</taxon>
        <taxon>Gobionellinae</taxon>
        <taxon>Mugilogobius</taxon>
    </lineage>
</organism>
<feature type="region of interest" description="Disordered" evidence="6">
    <location>
        <begin position="382"/>
        <end position="640"/>
    </location>
</feature>
<comment type="similarity">
    <text evidence="4">Belongs to the BACURD family.</text>
</comment>
<feature type="compositionally biased region" description="Acidic residues" evidence="6">
    <location>
        <begin position="470"/>
        <end position="479"/>
    </location>
</feature>
<dbReference type="GO" id="GO:0051260">
    <property type="term" value="P:protein homooligomerization"/>
    <property type="evidence" value="ECO:0007669"/>
    <property type="project" value="InterPro"/>
</dbReference>
<dbReference type="InterPro" id="IPR000210">
    <property type="entry name" value="BTB/POZ_dom"/>
</dbReference>
<feature type="compositionally biased region" description="Basic and acidic residues" evidence="6">
    <location>
        <begin position="382"/>
        <end position="396"/>
    </location>
</feature>
<sequence length="776" mass="88147">MSAEASAGSHAAVSTLCVCPSTTRGLLGSKYVKLNVGGSLHYTTVQTLSKEDSLLRSICNGETDVTIDSEGWVVLDRCGRHFGIVLNFLRDGSVPLPDDHRELDEILKDAQYFRVQGLVHHCLSAMQKQKDVLETVCRIPMITSIKEEQRMIATCRKPVVKLQNNRGNNKYSYTSNSDDNLLKNIELFDKLVLRFNGRVLFVKDVLGDEICCWSFYGEGRKIAEVCCTSIVYATEKKQTKVEFPEARIFEETLNILIYENSRSSGGVHLLDSRGPSLGAGHSEEEGATGGDRRVRRIHQANVTSYARRTREIKQACTNMTLTEEESRSIRKFVRFQLRDEPDLSTLTLGVLKQRYLARVSADSLSSEAKQWMKEVVKEELAKIMDNESSPKTETKTSSKRKREHVSNDEEGSASEVDHTSRAKKSRHQSGSLSESEEVKSNAASDFSEDESDAKKEKAAVKSKKSKMDSSEDSDDEEQTESPKKESKTKSRGKESKHFESDKKKNGSAKQKIGSDESDEDKQNGHQTRNQTKQRKFQKKTMYPAVRVMIVRWKQKRQKKKVQGKVVATQKKKKIIHLVQKKWNSEKAQEPDSDSSSLPSLEDEPSNKKEKREKPDVAKKKGEKKGEKKEKKSSGEKEEHKSVVRLKRYIGLCGVRRNYKKMLEDCRSVRSMVERLNKELEELGVKGKPTIEKCKKTRKKRERAQELSELDTSNIITSQGRPKRRATLPWHEQKEPKPTTFQRALDSGSDSDQQQSQKRKTNWQNLQGIISDDGESD</sequence>
<dbReference type="GO" id="GO:0005634">
    <property type="term" value="C:nucleus"/>
    <property type="evidence" value="ECO:0007669"/>
    <property type="project" value="UniProtKB-SubCell"/>
</dbReference>
<dbReference type="PANTHER" id="PTHR11145:SF26">
    <property type="entry name" value="BTB_POZ DOMAIN-CONTAINING ADAPTER FOR CUL3-MEDIATED RHOA DEGRADATION PROTEIN 1"/>
    <property type="match status" value="1"/>
</dbReference>
<dbReference type="SUPFAM" id="SSF54695">
    <property type="entry name" value="POZ domain"/>
    <property type="match status" value="1"/>
</dbReference>
<evidence type="ECO:0000259" key="7">
    <source>
        <dbReference type="SMART" id="SM00225"/>
    </source>
</evidence>
<keyword evidence="10" id="KW-1185">Reference proteome</keyword>
<dbReference type="GO" id="GO:0016567">
    <property type="term" value="P:protein ubiquitination"/>
    <property type="evidence" value="ECO:0007669"/>
    <property type="project" value="TreeGrafter"/>
</dbReference>
<dbReference type="GO" id="GO:0031463">
    <property type="term" value="C:Cul3-RING ubiquitin ligase complex"/>
    <property type="evidence" value="ECO:0007669"/>
    <property type="project" value="TreeGrafter"/>
</dbReference>